<gene>
    <name evidence="1" type="ORF">E5329_04660</name>
</gene>
<proteinExistence type="predicted"/>
<dbReference type="Proteomes" id="UP000304953">
    <property type="component" value="Unassembled WGS sequence"/>
</dbReference>
<evidence type="ECO:0000313" key="1">
    <source>
        <dbReference type="EMBL" id="TGY97439.1"/>
    </source>
</evidence>
<protein>
    <submittedName>
        <fullName evidence="1">DUF262 domain-containing protein</fullName>
    </submittedName>
</protein>
<sequence>MNNKIDTLLKLLEIYEIRIPIIQRDYAHGRKDGKSNEIRRNLIKDIKICLEGDSAIDFNFVYGTVADGIFYPVDGQQRLTTLYLLHWFLACNCGRFHEFSKLKGFSYMTRNSAAEFFALMKQSNTKLKDFVKESVNFREEVEKQPWFQAEWGYDPTVDSVLTFLDDLSVDQDFRKNAARYYDRLECGAITFHHIVEEGNSAEEKAAKSYIRMNARGKSLEPFENLKAMIDSIEEQLDESLDIVKEYDSVYMDLLYDDCGSVSLKRKTEEINQKSLDCFKNLYNLNLQLHENRATMEADADFVNKMYEYSQKELDDDEKEFFQQYFHMVRAVFCYFQKECGYEPIKRVFAPGGYFYAENNKSVVAAVLYIAKKGFSITKEHVQKYDYVLRNLGHGNWTGNYLECIRHFAETSAACEDVFEYFNNLDFKDIEKIRDKYSGILTDLGVRFKEQKIKADIVKTENLSWKYFDQLEEQSRRRKIQYLLYLSGYWEGSGSFQKLQEYIEIAKEYFMISNNDSTWRECYAVASGFGDRNCLMPAENINRKCGKSHVWNEEYYFWDDEGDGKLSTLEPLEIIKTAYENQLEIENIIKTLPENPDYDRCWLKYAVKYHKKELLDKELTWDEHTDIVTVTEYSGYSYSRKYRYDVYVMKVVNPKLKYGLDETLTVFASSQYDFEANTRYAYSDGTYVFTAGDRKLVIRLRVPVAITNINENYNKDECLHVSQKNQGKYTVYRATTPYKFEEVCYLIENELDRRDKIWNYEQQELDDMKGQDFLKIYEGKNQIWIREGRKFVWKKTVREVHFEGGMVAKEFIL</sequence>
<organism evidence="1 2">
    <name type="scientific">Petralouisia muris</name>
    <dbReference type="NCBI Taxonomy" id="3032872"/>
    <lineage>
        <taxon>Bacteria</taxon>
        <taxon>Bacillati</taxon>
        <taxon>Bacillota</taxon>
        <taxon>Clostridia</taxon>
        <taxon>Lachnospirales</taxon>
        <taxon>Lachnospiraceae</taxon>
        <taxon>Petralouisia</taxon>
    </lineage>
</organism>
<name>A0AC61S0P6_9FIRM</name>
<comment type="caution">
    <text evidence="1">The sequence shown here is derived from an EMBL/GenBank/DDBJ whole genome shotgun (WGS) entry which is preliminary data.</text>
</comment>
<reference evidence="1" key="1">
    <citation type="submission" date="2019-04" db="EMBL/GenBank/DDBJ databases">
        <title>Microbes associate with the intestines of laboratory mice.</title>
        <authorList>
            <person name="Navarre W."/>
            <person name="Wong E."/>
            <person name="Huang K."/>
            <person name="Tropini C."/>
            <person name="Ng K."/>
            <person name="Yu B."/>
        </authorList>
    </citation>
    <scope>NUCLEOTIDE SEQUENCE</scope>
    <source>
        <strain evidence="1">NM01_1-7b</strain>
    </source>
</reference>
<evidence type="ECO:0000313" key="2">
    <source>
        <dbReference type="Proteomes" id="UP000304953"/>
    </source>
</evidence>
<keyword evidence="2" id="KW-1185">Reference proteome</keyword>
<accession>A0AC61S0P6</accession>
<dbReference type="EMBL" id="SRYA01000007">
    <property type="protein sequence ID" value="TGY97439.1"/>
    <property type="molecule type" value="Genomic_DNA"/>
</dbReference>